<evidence type="ECO:0000313" key="26">
    <source>
        <dbReference type="Proteomes" id="UP000440578"/>
    </source>
</evidence>
<comment type="function">
    <text evidence="18">Catalyzes the hydrolysis of acyl-CoAs into free fatty acids and coenzyme A (CoASH), regulating their respective intracellular levels. Has acyl-CoA thioesterase activity towards medium (C12) and long-chain (C18) fatty acyl-CoA substrates. Can also hydrolyze 3-hydroxyphenylacetyl-CoA and 3,4-dihydroxyphenylacetyl-CoA (in vitro). May play a role in controlling adaptive thermogenesis.</text>
</comment>
<keyword evidence="9" id="KW-0443">Lipid metabolism</keyword>
<comment type="caution">
    <text evidence="25">The sequence shown here is derived from an EMBL/GenBank/DDBJ whole genome shotgun (WGS) entry which is preliminary data.</text>
</comment>
<comment type="catalytic activity">
    <reaction evidence="15">
        <text>dodecanoyl-CoA + H2O = dodecanoate + CoA + H(+)</text>
        <dbReference type="Rhea" id="RHEA:30135"/>
        <dbReference type="ChEBI" id="CHEBI:15377"/>
        <dbReference type="ChEBI" id="CHEBI:15378"/>
        <dbReference type="ChEBI" id="CHEBI:18262"/>
        <dbReference type="ChEBI" id="CHEBI:57287"/>
        <dbReference type="ChEBI" id="CHEBI:57375"/>
    </reaction>
    <physiologicalReaction direction="left-to-right" evidence="15">
        <dbReference type="Rhea" id="RHEA:30136"/>
    </physiologicalReaction>
</comment>
<comment type="subunit">
    <text evidence="19">Homotetramer. Interacts with PCTP.</text>
</comment>
<evidence type="ECO:0000313" key="25">
    <source>
        <dbReference type="EMBL" id="KAF0304828.1"/>
    </source>
</evidence>
<organism evidence="25 26">
    <name type="scientific">Amphibalanus amphitrite</name>
    <name type="common">Striped barnacle</name>
    <name type="synonym">Balanus amphitrite</name>
    <dbReference type="NCBI Taxonomy" id="1232801"/>
    <lineage>
        <taxon>Eukaryota</taxon>
        <taxon>Metazoa</taxon>
        <taxon>Ecdysozoa</taxon>
        <taxon>Arthropoda</taxon>
        <taxon>Crustacea</taxon>
        <taxon>Multicrustacea</taxon>
        <taxon>Cirripedia</taxon>
        <taxon>Thoracica</taxon>
        <taxon>Thoracicalcarea</taxon>
        <taxon>Balanomorpha</taxon>
        <taxon>Balanoidea</taxon>
        <taxon>Balanidae</taxon>
        <taxon>Amphibalaninae</taxon>
        <taxon>Amphibalanus</taxon>
    </lineage>
</organism>
<accession>A0A6A4WRU0</accession>
<dbReference type="FunFam" id="3.10.129.10:FF:000021">
    <property type="entry name" value="Acyl-coenzyme A thioesterase 13"/>
    <property type="match status" value="1"/>
</dbReference>
<evidence type="ECO:0000256" key="2">
    <source>
        <dbReference type="ARBA" id="ARBA00004173"/>
    </source>
</evidence>
<evidence type="ECO:0000256" key="11">
    <source>
        <dbReference type="ARBA" id="ARBA00023212"/>
    </source>
</evidence>
<keyword evidence="12" id="KW-0539">Nucleus</keyword>
<dbReference type="CDD" id="cd03443">
    <property type="entry name" value="PaaI_thioesterase"/>
    <property type="match status" value="1"/>
</dbReference>
<dbReference type="GO" id="GO:0006629">
    <property type="term" value="P:lipid metabolic process"/>
    <property type="evidence" value="ECO:0007669"/>
    <property type="project" value="UniProtKB-KW"/>
</dbReference>
<dbReference type="Proteomes" id="UP000440578">
    <property type="component" value="Unassembled WGS sequence"/>
</dbReference>
<evidence type="ECO:0000259" key="24">
    <source>
        <dbReference type="Pfam" id="PF03061"/>
    </source>
</evidence>
<evidence type="ECO:0000256" key="1">
    <source>
        <dbReference type="ARBA" id="ARBA00004123"/>
    </source>
</evidence>
<evidence type="ECO:0000256" key="23">
    <source>
        <dbReference type="ARBA" id="ARBA00083956"/>
    </source>
</evidence>
<comment type="similarity">
    <text evidence="5">Belongs to the thioesterase PaaI family.</text>
</comment>
<dbReference type="OrthoDB" id="46529at2759"/>
<evidence type="ECO:0000256" key="20">
    <source>
        <dbReference type="ARBA" id="ARBA00067273"/>
    </source>
</evidence>
<reference evidence="25 26" key="1">
    <citation type="submission" date="2019-07" db="EMBL/GenBank/DDBJ databases">
        <title>Draft genome assembly of a fouling barnacle, Amphibalanus amphitrite (Darwin, 1854): The first reference genome for Thecostraca.</title>
        <authorList>
            <person name="Kim W."/>
        </authorList>
    </citation>
    <scope>NUCLEOTIDE SEQUENCE [LARGE SCALE GENOMIC DNA]</scope>
    <source>
        <strain evidence="25">SNU_AA5</strain>
        <tissue evidence="25">Soma without cirri and trophi</tissue>
    </source>
</reference>
<keyword evidence="11" id="KW-0206">Cytoskeleton</keyword>
<comment type="catalytic activity">
    <reaction evidence="16">
        <text>hexanoyl-CoA + H2O = hexanoate + CoA + H(+)</text>
        <dbReference type="Rhea" id="RHEA:40115"/>
        <dbReference type="ChEBI" id="CHEBI:15377"/>
        <dbReference type="ChEBI" id="CHEBI:15378"/>
        <dbReference type="ChEBI" id="CHEBI:17120"/>
        <dbReference type="ChEBI" id="CHEBI:57287"/>
        <dbReference type="ChEBI" id="CHEBI:62620"/>
    </reaction>
    <physiologicalReaction direction="left-to-right" evidence="16">
        <dbReference type="Rhea" id="RHEA:40116"/>
    </physiologicalReaction>
</comment>
<keyword evidence="26" id="KW-1185">Reference proteome</keyword>
<dbReference type="Pfam" id="PF03061">
    <property type="entry name" value="4HBT"/>
    <property type="match status" value="1"/>
</dbReference>
<dbReference type="PANTHER" id="PTHR21660:SF1">
    <property type="entry name" value="ACYL-COENZYME A THIOESTERASE 13"/>
    <property type="match status" value="1"/>
</dbReference>
<comment type="catalytic activity">
    <reaction evidence="17">
        <text>a fatty acyl-CoA + H2O = a fatty acid + CoA + H(+)</text>
        <dbReference type="Rhea" id="RHEA:16781"/>
        <dbReference type="ChEBI" id="CHEBI:15377"/>
        <dbReference type="ChEBI" id="CHEBI:15378"/>
        <dbReference type="ChEBI" id="CHEBI:28868"/>
        <dbReference type="ChEBI" id="CHEBI:57287"/>
        <dbReference type="ChEBI" id="CHEBI:77636"/>
    </reaction>
    <physiologicalReaction direction="left-to-right" evidence="17">
        <dbReference type="Rhea" id="RHEA:16782"/>
    </physiologicalReaction>
</comment>
<gene>
    <name evidence="25" type="primary">ACOT13_5</name>
    <name evidence="25" type="ORF">FJT64_023439</name>
</gene>
<evidence type="ECO:0000256" key="13">
    <source>
        <dbReference type="ARBA" id="ARBA00047588"/>
    </source>
</evidence>
<dbReference type="InterPro" id="IPR029069">
    <property type="entry name" value="HotDog_dom_sf"/>
</dbReference>
<dbReference type="Gene3D" id="3.10.129.10">
    <property type="entry name" value="Hotdog Thioesterase"/>
    <property type="match status" value="1"/>
</dbReference>
<evidence type="ECO:0000256" key="17">
    <source>
        <dbReference type="ARBA" id="ARBA00052976"/>
    </source>
</evidence>
<evidence type="ECO:0000256" key="12">
    <source>
        <dbReference type="ARBA" id="ARBA00023242"/>
    </source>
</evidence>
<dbReference type="SUPFAM" id="SSF54637">
    <property type="entry name" value="Thioesterase/thiol ester dehydrase-isomerase"/>
    <property type="match status" value="1"/>
</dbReference>
<dbReference type="AlphaFoldDB" id="A0A6A4WRU0"/>
<evidence type="ECO:0000256" key="21">
    <source>
        <dbReference type="ARBA" id="ARBA00075657"/>
    </source>
</evidence>
<dbReference type="GO" id="GO:0005819">
    <property type="term" value="C:spindle"/>
    <property type="evidence" value="ECO:0007669"/>
    <property type="project" value="UniProtKB-SubCell"/>
</dbReference>
<evidence type="ECO:0000256" key="4">
    <source>
        <dbReference type="ARBA" id="ARBA00004514"/>
    </source>
</evidence>
<dbReference type="GO" id="GO:0005634">
    <property type="term" value="C:nucleus"/>
    <property type="evidence" value="ECO:0007669"/>
    <property type="project" value="UniProtKB-SubCell"/>
</dbReference>
<dbReference type="GO" id="GO:0005739">
    <property type="term" value="C:mitochondrion"/>
    <property type="evidence" value="ECO:0007669"/>
    <property type="project" value="UniProtKB-SubCell"/>
</dbReference>
<dbReference type="GO" id="GO:0047617">
    <property type="term" value="F:fatty acyl-CoA hydrolase activity"/>
    <property type="evidence" value="ECO:0007669"/>
    <property type="project" value="InterPro"/>
</dbReference>
<dbReference type="NCBIfam" id="TIGR00369">
    <property type="entry name" value="unchar_dom_1"/>
    <property type="match status" value="1"/>
</dbReference>
<evidence type="ECO:0000256" key="16">
    <source>
        <dbReference type="ARBA" id="ARBA00050199"/>
    </source>
</evidence>
<keyword evidence="8" id="KW-0007">Acetylation</keyword>
<evidence type="ECO:0000256" key="3">
    <source>
        <dbReference type="ARBA" id="ARBA00004186"/>
    </source>
</evidence>
<feature type="domain" description="Thioesterase" evidence="24">
    <location>
        <begin position="78"/>
        <end position="154"/>
    </location>
</feature>
<evidence type="ECO:0000256" key="6">
    <source>
        <dbReference type="ARBA" id="ARBA00022490"/>
    </source>
</evidence>
<proteinExistence type="inferred from homology"/>
<evidence type="ECO:0000256" key="19">
    <source>
        <dbReference type="ARBA" id="ARBA00064709"/>
    </source>
</evidence>
<evidence type="ECO:0000256" key="8">
    <source>
        <dbReference type="ARBA" id="ARBA00022990"/>
    </source>
</evidence>
<name>A0A6A4WRU0_AMPAM</name>
<evidence type="ECO:0000256" key="7">
    <source>
        <dbReference type="ARBA" id="ARBA00022801"/>
    </source>
</evidence>
<comment type="subcellular location">
    <subcellularLocation>
        <location evidence="3">Cytoplasm</location>
        <location evidence="3">Cytoskeleton</location>
        <location evidence="3">Spindle</location>
    </subcellularLocation>
    <subcellularLocation>
        <location evidence="4">Cytoplasm</location>
        <location evidence="4">Cytosol</location>
    </subcellularLocation>
    <subcellularLocation>
        <location evidence="2">Mitochondrion</location>
    </subcellularLocation>
    <subcellularLocation>
        <location evidence="1">Nucleus</location>
    </subcellularLocation>
</comment>
<evidence type="ECO:0000256" key="14">
    <source>
        <dbReference type="ARBA" id="ARBA00047969"/>
    </source>
</evidence>
<dbReference type="GO" id="GO:0005829">
    <property type="term" value="C:cytosol"/>
    <property type="evidence" value="ECO:0007669"/>
    <property type="project" value="UniProtKB-SubCell"/>
</dbReference>
<dbReference type="PANTHER" id="PTHR21660">
    <property type="entry name" value="THIOESTERASE SUPERFAMILY MEMBER-RELATED"/>
    <property type="match status" value="1"/>
</dbReference>
<dbReference type="InterPro" id="IPR006683">
    <property type="entry name" value="Thioestr_dom"/>
</dbReference>
<dbReference type="InterPro" id="IPR039298">
    <property type="entry name" value="ACOT13"/>
</dbReference>
<keyword evidence="10" id="KW-0496">Mitochondrion</keyword>
<evidence type="ECO:0000256" key="10">
    <source>
        <dbReference type="ARBA" id="ARBA00023128"/>
    </source>
</evidence>
<sequence length="169" mass="18229">MLSIFGRLSLMAMRPSTIATRLYSGHDQHVFSMVQQILKTATTTTGFDRMASNMEVVSVEPGKVRVQFKVEEEHLNGHGTLHGGYTSFLTDLISTLALMTTGNGNPGVSTDLSVAYMRSAKLNEIITIDADTLKTGKLLTFSTVDFRNEAGKLIAQGKHTKFVGGGASS</sequence>
<dbReference type="InterPro" id="IPR003736">
    <property type="entry name" value="PAAI_dom"/>
</dbReference>
<protein>
    <recommendedName>
        <fullName evidence="20">Acyl-coenzyme A thioesterase 13</fullName>
    </recommendedName>
    <alternativeName>
        <fullName evidence="22">Hotdog-fold thioesterase superfamily member 2</fullName>
    </alternativeName>
    <alternativeName>
        <fullName evidence="21">Palmitoyl-CoA hydrolase</fullName>
    </alternativeName>
    <alternativeName>
        <fullName evidence="23">Thioesterase superfamily member 2</fullName>
    </alternativeName>
</protein>
<evidence type="ECO:0000256" key="18">
    <source>
        <dbReference type="ARBA" id="ARBA00058205"/>
    </source>
</evidence>
<evidence type="ECO:0000256" key="9">
    <source>
        <dbReference type="ARBA" id="ARBA00023098"/>
    </source>
</evidence>
<evidence type="ECO:0000256" key="15">
    <source>
        <dbReference type="ARBA" id="ARBA00048074"/>
    </source>
</evidence>
<keyword evidence="6" id="KW-0963">Cytoplasm</keyword>
<keyword evidence="7" id="KW-0378">Hydrolase</keyword>
<comment type="catalytic activity">
    <reaction evidence="13">
        <text>octanoyl-CoA + H2O = octanoate + CoA + H(+)</text>
        <dbReference type="Rhea" id="RHEA:30143"/>
        <dbReference type="ChEBI" id="CHEBI:15377"/>
        <dbReference type="ChEBI" id="CHEBI:15378"/>
        <dbReference type="ChEBI" id="CHEBI:25646"/>
        <dbReference type="ChEBI" id="CHEBI:57287"/>
        <dbReference type="ChEBI" id="CHEBI:57386"/>
    </reaction>
    <physiologicalReaction direction="left-to-right" evidence="13">
        <dbReference type="Rhea" id="RHEA:30144"/>
    </physiologicalReaction>
</comment>
<dbReference type="EMBL" id="VIIS01000808">
    <property type="protein sequence ID" value="KAF0304828.1"/>
    <property type="molecule type" value="Genomic_DNA"/>
</dbReference>
<evidence type="ECO:0000256" key="22">
    <source>
        <dbReference type="ARBA" id="ARBA00081533"/>
    </source>
</evidence>
<evidence type="ECO:0000256" key="5">
    <source>
        <dbReference type="ARBA" id="ARBA00008324"/>
    </source>
</evidence>
<comment type="catalytic activity">
    <reaction evidence="14">
        <text>decanoyl-CoA + H2O = decanoate + CoA + H(+)</text>
        <dbReference type="Rhea" id="RHEA:40059"/>
        <dbReference type="ChEBI" id="CHEBI:15377"/>
        <dbReference type="ChEBI" id="CHEBI:15378"/>
        <dbReference type="ChEBI" id="CHEBI:27689"/>
        <dbReference type="ChEBI" id="CHEBI:57287"/>
        <dbReference type="ChEBI" id="CHEBI:61430"/>
    </reaction>
    <physiologicalReaction direction="left-to-right" evidence="14">
        <dbReference type="Rhea" id="RHEA:40060"/>
    </physiologicalReaction>
</comment>